<dbReference type="Proteomes" id="UP000192760">
    <property type="component" value="Unassembled WGS sequence"/>
</dbReference>
<dbReference type="AlphaFoldDB" id="A0A1X0F916"/>
<reference evidence="1 2" key="1">
    <citation type="submission" date="2017-02" db="EMBL/GenBank/DDBJ databases">
        <title>The new phylogeny of genus Mycobacterium.</title>
        <authorList>
            <person name="Tortoli E."/>
            <person name="Trovato A."/>
            <person name="Cirillo D.M."/>
        </authorList>
    </citation>
    <scope>NUCLEOTIDE SEQUENCE [LARGE SCALE GENOMIC DNA]</scope>
    <source>
        <strain evidence="1 2">DSM 45255</strain>
    </source>
</reference>
<name>A0A1X0F916_MYCNT</name>
<evidence type="ECO:0000313" key="1">
    <source>
        <dbReference type="EMBL" id="ORA98273.1"/>
    </source>
</evidence>
<gene>
    <name evidence="1" type="ORF">BST30_26115</name>
</gene>
<comment type="caution">
    <text evidence="1">The sequence shown here is derived from an EMBL/GenBank/DDBJ whole genome shotgun (WGS) entry which is preliminary data.</text>
</comment>
<organism evidence="1 2">
    <name type="scientific">Mycobacterium mantenii</name>
    <dbReference type="NCBI Taxonomy" id="560555"/>
    <lineage>
        <taxon>Bacteria</taxon>
        <taxon>Bacillati</taxon>
        <taxon>Actinomycetota</taxon>
        <taxon>Actinomycetes</taxon>
        <taxon>Mycobacteriales</taxon>
        <taxon>Mycobacteriaceae</taxon>
        <taxon>Mycobacterium</taxon>
        <taxon>Mycobacterium avium complex (MAC)</taxon>
    </lineage>
</organism>
<dbReference type="EMBL" id="MVHW01000047">
    <property type="protein sequence ID" value="ORA98273.1"/>
    <property type="molecule type" value="Genomic_DNA"/>
</dbReference>
<evidence type="ECO:0000313" key="2">
    <source>
        <dbReference type="Proteomes" id="UP000192760"/>
    </source>
</evidence>
<protein>
    <submittedName>
        <fullName evidence="1">Uncharacterized protein</fullName>
    </submittedName>
</protein>
<sequence length="117" mass="12851">MNANYVARYQLVVCGQVLGQGWIHVTFEVAKLPGRHRMALGRIRPRLRRVQCSMSNSSARVMGPRSAFTGFRGAGQVRRALGGSRRGSLCLLATNLTWWTERGSGSPDLSVVAAMMM</sequence>
<proteinExistence type="predicted"/>
<accession>A0A1X0F916</accession>